<dbReference type="EMBL" id="BAND01000458">
    <property type="protein sequence ID" value="GAJ30817.1"/>
    <property type="molecule type" value="Genomic_DNA"/>
</dbReference>
<organism evidence="1 2">
    <name type="scientific">Acidomonas methanolica NBRC 104435</name>
    <dbReference type="NCBI Taxonomy" id="1231351"/>
    <lineage>
        <taxon>Bacteria</taxon>
        <taxon>Pseudomonadati</taxon>
        <taxon>Pseudomonadota</taxon>
        <taxon>Alphaproteobacteria</taxon>
        <taxon>Acetobacterales</taxon>
        <taxon>Acetobacteraceae</taxon>
        <taxon>Acidomonas</taxon>
    </lineage>
</organism>
<name>A0A023D9J5_ACIMT</name>
<protein>
    <recommendedName>
        <fullName evidence="3">Phage protein</fullName>
    </recommendedName>
</protein>
<keyword evidence="2" id="KW-1185">Reference proteome</keyword>
<reference evidence="2" key="1">
    <citation type="journal article" date="2014" name="FEMS Microbiol. Lett.">
        <title>Draft Genomic DNA Sequence of the Facultatively Methylotrophic Bacterium Acidomonas methanolica type strain MB58.</title>
        <authorList>
            <person name="Higashiura N."/>
            <person name="Hadano H."/>
            <person name="Hirakawa H."/>
            <person name="Matsutani M."/>
            <person name="Takabe S."/>
            <person name="Matsushita K."/>
            <person name="Azuma Y."/>
        </authorList>
    </citation>
    <scope>NUCLEOTIDE SEQUENCE [LARGE SCALE GENOMIC DNA]</scope>
    <source>
        <strain evidence="2">MB58</strain>
    </source>
</reference>
<evidence type="ECO:0000313" key="1">
    <source>
        <dbReference type="EMBL" id="GAJ30817.1"/>
    </source>
</evidence>
<dbReference type="RefSeq" id="WP_042062923.1">
    <property type="nucleotide sequence ID" value="NZ_BAND01000458.1"/>
</dbReference>
<reference evidence="1 2" key="2">
    <citation type="journal article" date="2014" name="FEMS Microbiol. Lett.">
        <title>Draft genomic DNA sequence of the facultatively methylotrophic bacterium Acidomonas methanolica type strain MB58.</title>
        <authorList>
            <person name="Higashiura N."/>
            <person name="Hadano H."/>
            <person name="Hirakawa H."/>
            <person name="Matsutani M."/>
            <person name="Takabe S."/>
            <person name="Matsushita K."/>
            <person name="Azuma Y."/>
        </authorList>
    </citation>
    <scope>NUCLEOTIDE SEQUENCE [LARGE SCALE GENOMIC DNA]</scope>
    <source>
        <strain evidence="1 2">MB58</strain>
    </source>
</reference>
<evidence type="ECO:0000313" key="2">
    <source>
        <dbReference type="Proteomes" id="UP000019760"/>
    </source>
</evidence>
<evidence type="ECO:0008006" key="3">
    <source>
        <dbReference type="Google" id="ProtNLM"/>
    </source>
</evidence>
<dbReference type="Proteomes" id="UP000019760">
    <property type="component" value="Unassembled WGS sequence"/>
</dbReference>
<comment type="caution">
    <text evidence="1">The sequence shown here is derived from an EMBL/GenBank/DDBJ whole genome shotgun (WGS) entry which is preliminary data.</text>
</comment>
<accession>A0A023D9J5</accession>
<gene>
    <name evidence="1" type="ORF">Amme_591_001</name>
</gene>
<sequence>MTDISQVSLALAYVCARAIYPQGLSAASVTGRQTVIRRGWLLPNDMYSAQSVRDSVDYVTVTAALEGFRPVAEPLGWPWREGATIAPTVGVSCAGAVANVTAPSSGAVCGVVGLRWETGAATAVTAAYAASSGDTAASIAAGLAAGFPGATARGASIGVASGVLTGQVAGYGQSVRVTRRQSQKVRLSIWTGSAMARDALGSALDTALAGMSWLATLDGGEALLSFDGAGDVDTLQVQSLYRRDLVFNVLFDTIESQWAAQMLFGAGAFSGPEFEVAFGDAVMAAAGQSGAAALAAEAAAVQGVTAASPYAGLSVDAFGTVCAVG</sequence>
<proteinExistence type="predicted"/>
<dbReference type="AlphaFoldDB" id="A0A023D9J5"/>